<keyword evidence="2" id="KW-1185">Reference proteome</keyword>
<dbReference type="AlphaFoldDB" id="A0AAV1XX42"/>
<organism evidence="1 2">
    <name type="scientific">Lupinus luteus</name>
    <name type="common">European yellow lupine</name>
    <dbReference type="NCBI Taxonomy" id="3873"/>
    <lineage>
        <taxon>Eukaryota</taxon>
        <taxon>Viridiplantae</taxon>
        <taxon>Streptophyta</taxon>
        <taxon>Embryophyta</taxon>
        <taxon>Tracheophyta</taxon>
        <taxon>Spermatophyta</taxon>
        <taxon>Magnoliopsida</taxon>
        <taxon>eudicotyledons</taxon>
        <taxon>Gunneridae</taxon>
        <taxon>Pentapetalae</taxon>
        <taxon>rosids</taxon>
        <taxon>fabids</taxon>
        <taxon>Fabales</taxon>
        <taxon>Fabaceae</taxon>
        <taxon>Papilionoideae</taxon>
        <taxon>50 kb inversion clade</taxon>
        <taxon>genistoids sensu lato</taxon>
        <taxon>core genistoids</taxon>
        <taxon>Genisteae</taxon>
        <taxon>Lupinus</taxon>
    </lineage>
</organism>
<dbReference type="InterPro" id="IPR009291">
    <property type="entry name" value="Vps62"/>
</dbReference>
<name>A0AAV1XX42_LUPLU</name>
<protein>
    <submittedName>
        <fullName evidence="1">Uncharacterized protein</fullName>
    </submittedName>
</protein>
<sequence>MGAPEAASGMNNSENLLRQKDEALPIDTIFHLPAPLPAFPPSGDSFATGVIDLGELQVTQISAFNKVWSTCDGGLDNKGATIFEPKNIPKGFYMLGSYSQPNNKALYGWILVAKDVSSKTIKPTLKQPSDYTLV</sequence>
<proteinExistence type="predicted"/>
<dbReference type="PANTHER" id="PTHR48152:SF3">
    <property type="entry name" value="DUF946 FAMILY PROTEIN (DUF946)"/>
    <property type="match status" value="1"/>
</dbReference>
<evidence type="ECO:0000313" key="2">
    <source>
        <dbReference type="Proteomes" id="UP001497480"/>
    </source>
</evidence>
<dbReference type="PANTHER" id="PTHR48152">
    <property type="entry name" value="F1C9.34 PROTEIN"/>
    <property type="match status" value="1"/>
</dbReference>
<gene>
    <name evidence="1" type="ORF">LLUT_LOCUS27390</name>
</gene>
<accession>A0AAV1XX42</accession>
<evidence type="ECO:0000313" key="1">
    <source>
        <dbReference type="EMBL" id="CAL0326330.1"/>
    </source>
</evidence>
<reference evidence="1 2" key="1">
    <citation type="submission" date="2024-03" db="EMBL/GenBank/DDBJ databases">
        <authorList>
            <person name="Martinez-Hernandez J."/>
        </authorList>
    </citation>
    <scope>NUCLEOTIDE SEQUENCE [LARGE SCALE GENOMIC DNA]</scope>
</reference>
<dbReference type="EMBL" id="CAXHTB010000019">
    <property type="protein sequence ID" value="CAL0326330.1"/>
    <property type="molecule type" value="Genomic_DNA"/>
</dbReference>
<dbReference type="Proteomes" id="UP001497480">
    <property type="component" value="Unassembled WGS sequence"/>
</dbReference>
<comment type="caution">
    <text evidence="1">The sequence shown here is derived from an EMBL/GenBank/DDBJ whole genome shotgun (WGS) entry which is preliminary data.</text>
</comment>
<dbReference type="Pfam" id="PF06101">
    <property type="entry name" value="Vps62"/>
    <property type="match status" value="1"/>
</dbReference>